<sequence length="181" mass="20713">MKTIVHGTNLQPTEALRYYTEQRMARLESYRLEGAEAHVQMTVVGHKGLHKAEITLHGHEATFRAEEVTEDMYASVDGSVSKLERAVLKFRQRRKDLHRRPAEHAISAPQPPEGWEDAPDGEPFPVIRVKHVEAKPESVQEALLQMNILDHSFRLYTNDETNRVEVVYRRKDGGYGLITTT</sequence>
<dbReference type="HAMAP" id="MF_00839">
    <property type="entry name" value="HPF"/>
    <property type="match status" value="1"/>
</dbReference>
<evidence type="ECO:0000313" key="5">
    <source>
        <dbReference type="EMBL" id="RIE01459.1"/>
    </source>
</evidence>
<feature type="domain" description="Sigma 54 modulation/S30EA ribosomal protein C-terminal" evidence="4">
    <location>
        <begin position="123"/>
        <end position="177"/>
    </location>
</feature>
<comment type="subunit">
    <text evidence="2">Interacts with 100S ribosomes.</text>
</comment>
<accession>A0A398CJV2</accession>
<organism evidence="5 6">
    <name type="scientific">Cohnella faecalis</name>
    <dbReference type="NCBI Taxonomy" id="2315694"/>
    <lineage>
        <taxon>Bacteria</taxon>
        <taxon>Bacillati</taxon>
        <taxon>Bacillota</taxon>
        <taxon>Bacilli</taxon>
        <taxon>Bacillales</taxon>
        <taxon>Paenibacillaceae</taxon>
        <taxon>Cohnella</taxon>
    </lineage>
</organism>
<dbReference type="InterPro" id="IPR032528">
    <property type="entry name" value="Ribosom_S30AE_C"/>
</dbReference>
<dbReference type="GO" id="GO:0043024">
    <property type="term" value="F:ribosomal small subunit binding"/>
    <property type="evidence" value="ECO:0007669"/>
    <property type="project" value="TreeGrafter"/>
</dbReference>
<reference evidence="5 6" key="1">
    <citation type="submission" date="2018-09" db="EMBL/GenBank/DDBJ databases">
        <title>Cohnella cavernae sp. nov., isolated from a karst cave.</title>
        <authorList>
            <person name="Zhu H."/>
        </authorList>
    </citation>
    <scope>NUCLEOTIDE SEQUENCE [LARGE SCALE GENOMIC DNA]</scope>
    <source>
        <strain evidence="5 6">K2E09-144</strain>
    </source>
</reference>
<comment type="caution">
    <text evidence="5">The sequence shown here is derived from an EMBL/GenBank/DDBJ whole genome shotgun (WGS) entry which is preliminary data.</text>
</comment>
<keyword evidence="1 2" id="KW-0810">Translation regulation</keyword>
<dbReference type="CDD" id="cd00552">
    <property type="entry name" value="RaiA"/>
    <property type="match status" value="1"/>
</dbReference>
<keyword evidence="6" id="KW-1185">Reference proteome</keyword>
<proteinExistence type="inferred from homology"/>
<evidence type="ECO:0000259" key="4">
    <source>
        <dbReference type="Pfam" id="PF16321"/>
    </source>
</evidence>
<dbReference type="GO" id="GO:0022627">
    <property type="term" value="C:cytosolic small ribosomal subunit"/>
    <property type="evidence" value="ECO:0007669"/>
    <property type="project" value="TreeGrafter"/>
</dbReference>
<dbReference type="Gene3D" id="3.30.160.100">
    <property type="entry name" value="Ribosome hibernation promotion factor-like"/>
    <property type="match status" value="1"/>
</dbReference>
<dbReference type="PANTHER" id="PTHR33231">
    <property type="entry name" value="30S RIBOSOMAL PROTEIN"/>
    <property type="match status" value="1"/>
</dbReference>
<dbReference type="GO" id="GO:0045900">
    <property type="term" value="P:negative regulation of translational elongation"/>
    <property type="evidence" value="ECO:0007669"/>
    <property type="project" value="TreeGrafter"/>
</dbReference>
<dbReference type="Pfam" id="PF16321">
    <property type="entry name" value="Ribosom_S30AE_C"/>
    <property type="match status" value="1"/>
</dbReference>
<dbReference type="InterPro" id="IPR036567">
    <property type="entry name" value="RHF-like"/>
</dbReference>
<evidence type="ECO:0000256" key="3">
    <source>
        <dbReference type="SAM" id="MobiDB-lite"/>
    </source>
</evidence>
<dbReference type="InterPro" id="IPR034694">
    <property type="entry name" value="HPF_long/plastid"/>
</dbReference>
<dbReference type="SUPFAM" id="SSF69754">
    <property type="entry name" value="Ribosome binding protein Y (YfiA homologue)"/>
    <property type="match status" value="1"/>
</dbReference>
<dbReference type="InterPro" id="IPR050574">
    <property type="entry name" value="HPF/YfiA_ribosome-assoc"/>
</dbReference>
<dbReference type="Gene3D" id="3.30.505.50">
    <property type="entry name" value="Sigma 54 modulation/S30EA ribosomal protein, C-terminal domain"/>
    <property type="match status" value="1"/>
</dbReference>
<dbReference type="PANTHER" id="PTHR33231:SF1">
    <property type="entry name" value="30S RIBOSOMAL PROTEIN"/>
    <property type="match status" value="1"/>
</dbReference>
<dbReference type="AlphaFoldDB" id="A0A398CJV2"/>
<protein>
    <recommendedName>
        <fullName evidence="2">Ribosome hibernation promoting factor</fullName>
        <shortName evidence="2">HPF</shortName>
    </recommendedName>
</protein>
<dbReference type="NCBIfam" id="TIGR00741">
    <property type="entry name" value="yfiA"/>
    <property type="match status" value="1"/>
</dbReference>
<evidence type="ECO:0000313" key="6">
    <source>
        <dbReference type="Proteomes" id="UP000266340"/>
    </source>
</evidence>
<dbReference type="Proteomes" id="UP000266340">
    <property type="component" value="Unassembled WGS sequence"/>
</dbReference>
<evidence type="ECO:0000256" key="2">
    <source>
        <dbReference type="HAMAP-Rule" id="MF_00839"/>
    </source>
</evidence>
<comment type="function">
    <text evidence="2">Required for dimerization of active 70S ribosomes into 100S ribosomes in stationary phase; 100S ribosomes are translationally inactive and sometimes present during exponential growth.</text>
</comment>
<feature type="region of interest" description="Disordered" evidence="3">
    <location>
        <begin position="98"/>
        <end position="122"/>
    </location>
</feature>
<dbReference type="EMBL" id="QXJM01000040">
    <property type="protein sequence ID" value="RIE01459.1"/>
    <property type="molecule type" value="Genomic_DNA"/>
</dbReference>
<dbReference type="InterPro" id="IPR003489">
    <property type="entry name" value="RHF/RaiA"/>
</dbReference>
<dbReference type="RefSeq" id="WP_119151713.1">
    <property type="nucleotide sequence ID" value="NZ_JBHSOV010000040.1"/>
</dbReference>
<dbReference type="InterPro" id="IPR038416">
    <property type="entry name" value="Ribosom_S30AE_C_sf"/>
</dbReference>
<evidence type="ECO:0000256" key="1">
    <source>
        <dbReference type="ARBA" id="ARBA00022845"/>
    </source>
</evidence>
<comment type="subcellular location">
    <subcellularLocation>
        <location evidence="2">Cytoplasm</location>
    </subcellularLocation>
</comment>
<name>A0A398CJV2_9BACL</name>
<dbReference type="OrthoDB" id="9794975at2"/>
<dbReference type="Pfam" id="PF02482">
    <property type="entry name" value="Ribosomal_S30AE"/>
    <property type="match status" value="1"/>
</dbReference>
<gene>
    <name evidence="5" type="primary">raiA</name>
    <name evidence="2" type="synonym">hpf</name>
    <name evidence="5" type="ORF">D3H35_24185</name>
</gene>
<comment type="similarity">
    <text evidence="2">Belongs to the HPF/YfiA ribosome-associated protein family. Long HPF subfamily.</text>
</comment>
<keyword evidence="2" id="KW-0963">Cytoplasm</keyword>